<accession>A0AAP0LJT9</accession>
<evidence type="ECO:0000256" key="3">
    <source>
        <dbReference type="ARBA" id="ARBA00005227"/>
    </source>
</evidence>
<evidence type="ECO:0000256" key="9">
    <source>
        <dbReference type="ARBA" id="ARBA00023034"/>
    </source>
</evidence>
<evidence type="ECO:0000256" key="6">
    <source>
        <dbReference type="ARBA" id="ARBA00022737"/>
    </source>
</evidence>
<dbReference type="GO" id="GO:0010008">
    <property type="term" value="C:endosome membrane"/>
    <property type="evidence" value="ECO:0007669"/>
    <property type="project" value="UniProtKB-SubCell"/>
</dbReference>
<proteinExistence type="inferred from homology"/>
<dbReference type="Pfam" id="PF01535">
    <property type="entry name" value="PPR"/>
    <property type="match status" value="1"/>
</dbReference>
<keyword evidence="8" id="KW-1133">Transmembrane helix</keyword>
<dbReference type="FunFam" id="1.25.40.10:FF:000158">
    <property type="entry name" value="pentatricopeptide repeat-containing protein At2g33680"/>
    <property type="match status" value="1"/>
</dbReference>
<evidence type="ECO:0000313" key="12">
    <source>
        <dbReference type="EMBL" id="KAK9174925.1"/>
    </source>
</evidence>
<gene>
    <name evidence="12" type="ORF">WN944_026929</name>
</gene>
<reference evidence="12 13" key="1">
    <citation type="submission" date="2024-05" db="EMBL/GenBank/DDBJ databases">
        <title>Haplotype-resolved chromosome-level genome assembly of Huyou (Citrus changshanensis).</title>
        <authorList>
            <person name="Miao C."/>
            <person name="Chen W."/>
            <person name="Wu Y."/>
            <person name="Wang L."/>
            <person name="Zhao S."/>
            <person name="Grierson D."/>
            <person name="Xu C."/>
            <person name="Chen K."/>
        </authorList>
    </citation>
    <scope>NUCLEOTIDE SEQUENCE [LARGE SCALE GENOMIC DNA]</scope>
    <source>
        <strain evidence="12">01-14</strain>
        <tissue evidence="12">Leaf</tissue>
    </source>
</reference>
<dbReference type="Gene3D" id="1.25.40.10">
    <property type="entry name" value="Tetratricopeptide repeat domain"/>
    <property type="match status" value="2"/>
</dbReference>
<dbReference type="InterPro" id="IPR004240">
    <property type="entry name" value="EMP70"/>
</dbReference>
<comment type="subcellular location">
    <subcellularLocation>
        <location evidence="1">Endosome membrane</location>
        <topology evidence="1">Multi-pass membrane protein</topology>
    </subcellularLocation>
    <subcellularLocation>
        <location evidence="2">Golgi apparatus membrane</location>
        <topology evidence="2">Multi-pass membrane protein</topology>
    </subcellularLocation>
</comment>
<evidence type="ECO:0000256" key="2">
    <source>
        <dbReference type="ARBA" id="ARBA00004653"/>
    </source>
</evidence>
<evidence type="ECO:0000256" key="4">
    <source>
        <dbReference type="ARBA" id="ARBA00022692"/>
    </source>
</evidence>
<evidence type="ECO:0008006" key="14">
    <source>
        <dbReference type="Google" id="ProtNLM"/>
    </source>
</evidence>
<evidence type="ECO:0000256" key="5">
    <source>
        <dbReference type="ARBA" id="ARBA00022729"/>
    </source>
</evidence>
<name>A0AAP0LJT9_9ROSI</name>
<protein>
    <recommendedName>
        <fullName evidence="14">Pentatricopeptide repeat-containing protein</fullName>
    </recommendedName>
</protein>
<feature type="signal peptide" evidence="11">
    <location>
        <begin position="1"/>
        <end position="21"/>
    </location>
</feature>
<dbReference type="PANTHER" id="PTHR47926">
    <property type="entry name" value="PENTATRICOPEPTIDE REPEAT-CONTAINING PROTEIN"/>
    <property type="match status" value="1"/>
</dbReference>
<keyword evidence="13" id="KW-1185">Reference proteome</keyword>
<dbReference type="AlphaFoldDB" id="A0AAP0LJT9"/>
<comment type="similarity">
    <text evidence="3">Belongs to the nonaspanin (TM9SF) (TC 9.A.2) family.</text>
</comment>
<evidence type="ECO:0000256" key="7">
    <source>
        <dbReference type="ARBA" id="ARBA00022753"/>
    </source>
</evidence>
<evidence type="ECO:0000256" key="1">
    <source>
        <dbReference type="ARBA" id="ARBA00004337"/>
    </source>
</evidence>
<dbReference type="GO" id="GO:0099402">
    <property type="term" value="P:plant organ development"/>
    <property type="evidence" value="ECO:0007669"/>
    <property type="project" value="UniProtKB-ARBA"/>
</dbReference>
<dbReference type="Pfam" id="PF02990">
    <property type="entry name" value="EMP70"/>
    <property type="match status" value="1"/>
</dbReference>
<keyword evidence="4" id="KW-0812">Transmembrane</keyword>
<dbReference type="PANTHER" id="PTHR47926:SF425">
    <property type="entry name" value="REPEAT (TPR)-LIKE SUPERFAMILY PROTEIN, PUTATIVE-RELATED"/>
    <property type="match status" value="1"/>
</dbReference>
<feature type="chain" id="PRO_5042908834" description="Pentatricopeptide repeat-containing protein" evidence="11">
    <location>
        <begin position="22"/>
        <end position="546"/>
    </location>
</feature>
<organism evidence="12 13">
    <name type="scientific">Citrus x changshan-huyou</name>
    <dbReference type="NCBI Taxonomy" id="2935761"/>
    <lineage>
        <taxon>Eukaryota</taxon>
        <taxon>Viridiplantae</taxon>
        <taxon>Streptophyta</taxon>
        <taxon>Embryophyta</taxon>
        <taxon>Tracheophyta</taxon>
        <taxon>Spermatophyta</taxon>
        <taxon>Magnoliopsida</taxon>
        <taxon>eudicotyledons</taxon>
        <taxon>Gunneridae</taxon>
        <taxon>Pentapetalae</taxon>
        <taxon>rosids</taxon>
        <taxon>malvids</taxon>
        <taxon>Sapindales</taxon>
        <taxon>Rutaceae</taxon>
        <taxon>Aurantioideae</taxon>
        <taxon>Citrus</taxon>
    </lineage>
</organism>
<dbReference type="EMBL" id="JBCGBO010000025">
    <property type="protein sequence ID" value="KAK9174925.1"/>
    <property type="molecule type" value="Genomic_DNA"/>
</dbReference>
<keyword evidence="5 11" id="KW-0732">Signal</keyword>
<evidence type="ECO:0000256" key="11">
    <source>
        <dbReference type="SAM" id="SignalP"/>
    </source>
</evidence>
<dbReference type="GO" id="GO:0009451">
    <property type="term" value="P:RNA modification"/>
    <property type="evidence" value="ECO:0007669"/>
    <property type="project" value="InterPro"/>
</dbReference>
<dbReference type="GO" id="GO:0003723">
    <property type="term" value="F:RNA binding"/>
    <property type="evidence" value="ECO:0007669"/>
    <property type="project" value="InterPro"/>
</dbReference>
<dbReference type="InterPro" id="IPR002885">
    <property type="entry name" value="PPR_rpt"/>
</dbReference>
<evidence type="ECO:0000313" key="13">
    <source>
        <dbReference type="Proteomes" id="UP001428341"/>
    </source>
</evidence>
<dbReference type="Proteomes" id="UP001428341">
    <property type="component" value="Unassembled WGS sequence"/>
</dbReference>
<evidence type="ECO:0000256" key="10">
    <source>
        <dbReference type="ARBA" id="ARBA00023136"/>
    </source>
</evidence>
<evidence type="ECO:0000256" key="8">
    <source>
        <dbReference type="ARBA" id="ARBA00022989"/>
    </source>
</evidence>
<keyword evidence="9" id="KW-0333">Golgi apparatus</keyword>
<dbReference type="InterPro" id="IPR046960">
    <property type="entry name" value="PPR_At4g14850-like_plant"/>
</dbReference>
<dbReference type="GO" id="GO:0000139">
    <property type="term" value="C:Golgi membrane"/>
    <property type="evidence" value="ECO:0007669"/>
    <property type="project" value="UniProtKB-SubCell"/>
</dbReference>
<sequence length="546" mass="62235">MGNFCIWVLFVFFFFQSSCLGFYLRDNYPHKHVVSDPLSVKVNSITSIDTKMPFSYYSLSFCKPQEGVKDSAENRGELLMGDRIENSPYRFKMYTNETDIFFCKTDPLSKDNFELLKRRIDEMYQFIGFCFWDGYDQENAPDRASNHAQLNISISDLNNSTNSEAVGYGSFHGREFGFVGGNSRTHLVNSKPKESPSIRCQSTGTNEPKTRRNLLDNAIHGQAFKLAFSADHCVISALLDLYGRLDSIDSAKWVFVKSVKSTSNSVCWTILARLYLMQNQRSPALDLFHQMVNLDAYVDRVALATAVGACRLLKSMQEGRKAHRIATKYRLEFDVLVSNSIDCGSFADARAIFDRMPSKDVISWMETIGIKVRDVISWTVMILGYSLHGQRELGLSLFSELEKKSSIEIDPLTFAAVLHACSTAGMVEEGWLCFNRIRSPKVTHHALMVSVLARAGLFDEARIFIQEYHMERYPEVLRALLEGCRIHVQVKTGKRVIDQLCELKPLSAENYIMLSNWYAAEAKWDVVNQVMYPAQDQREYFGSYSL</sequence>
<dbReference type="InterPro" id="IPR011990">
    <property type="entry name" value="TPR-like_helical_dom_sf"/>
</dbReference>
<comment type="caution">
    <text evidence="12">The sequence shown here is derived from an EMBL/GenBank/DDBJ whole genome shotgun (WGS) entry which is preliminary data.</text>
</comment>
<keyword evidence="7" id="KW-0967">Endosome</keyword>
<keyword evidence="10" id="KW-0472">Membrane</keyword>
<keyword evidence="6" id="KW-0677">Repeat</keyword>